<accession>A0A6N9T2U9</accession>
<comment type="similarity">
    <text evidence="1">Belongs to the glycosyltransferase group 1 family. Glycosyltransferase 4 subfamily.</text>
</comment>
<evidence type="ECO:0000313" key="4">
    <source>
        <dbReference type="EMBL" id="NDW04366.1"/>
    </source>
</evidence>
<protein>
    <submittedName>
        <fullName evidence="4">Glycosyltransferase</fullName>
    </submittedName>
</protein>
<dbReference type="GO" id="GO:0016757">
    <property type="term" value="F:glycosyltransferase activity"/>
    <property type="evidence" value="ECO:0007669"/>
    <property type="project" value="UniProtKB-KW"/>
</dbReference>
<dbReference type="PANTHER" id="PTHR12526">
    <property type="entry name" value="GLYCOSYLTRANSFERASE"/>
    <property type="match status" value="1"/>
</dbReference>
<comment type="caution">
    <text evidence="4">The sequence shown here is derived from an EMBL/GenBank/DDBJ whole genome shotgun (WGS) entry which is preliminary data.</text>
</comment>
<evidence type="ECO:0000256" key="2">
    <source>
        <dbReference type="ARBA" id="ARBA00022676"/>
    </source>
</evidence>
<dbReference type="EMBL" id="JAAAMG010000005">
    <property type="protein sequence ID" value="NDW04366.1"/>
    <property type="molecule type" value="Genomic_DNA"/>
</dbReference>
<dbReference type="AlphaFoldDB" id="A0A6N9T2U9"/>
<gene>
    <name evidence="4" type="ORF">GTK09_07975</name>
</gene>
<name>A0A6N9T2U9_9HYPH</name>
<reference evidence="4 5" key="1">
    <citation type="submission" date="2020-01" db="EMBL/GenBank/DDBJ databases">
        <title>Jiella pacifica sp. nov.</title>
        <authorList>
            <person name="Xue Z."/>
            <person name="Zhu S."/>
            <person name="Chen J."/>
            <person name="Yang J."/>
        </authorList>
    </citation>
    <scope>NUCLEOTIDE SEQUENCE [LARGE SCALE GENOMIC DNA]</scope>
    <source>
        <strain evidence="4 5">40Bstr34</strain>
    </source>
</reference>
<dbReference type="Pfam" id="PF13692">
    <property type="entry name" value="Glyco_trans_1_4"/>
    <property type="match status" value="1"/>
</dbReference>
<keyword evidence="2" id="KW-0328">Glycosyltransferase</keyword>
<keyword evidence="5" id="KW-1185">Reference proteome</keyword>
<evidence type="ECO:0000256" key="1">
    <source>
        <dbReference type="ARBA" id="ARBA00009481"/>
    </source>
</evidence>
<keyword evidence="3 4" id="KW-0808">Transferase</keyword>
<dbReference type="SUPFAM" id="SSF53756">
    <property type="entry name" value="UDP-Glycosyltransferase/glycogen phosphorylase"/>
    <property type="match status" value="1"/>
</dbReference>
<evidence type="ECO:0000313" key="5">
    <source>
        <dbReference type="Proteomes" id="UP000469011"/>
    </source>
</evidence>
<dbReference type="PANTHER" id="PTHR12526:SF640">
    <property type="entry name" value="COLANIC ACID BIOSYNTHESIS GLYCOSYLTRANSFERASE WCAL-RELATED"/>
    <property type="match status" value="1"/>
</dbReference>
<evidence type="ECO:0000256" key="3">
    <source>
        <dbReference type="ARBA" id="ARBA00022679"/>
    </source>
</evidence>
<organism evidence="4 5">
    <name type="scientific">Jiella pacifica</name>
    <dbReference type="NCBI Taxonomy" id="2696469"/>
    <lineage>
        <taxon>Bacteria</taxon>
        <taxon>Pseudomonadati</taxon>
        <taxon>Pseudomonadota</taxon>
        <taxon>Alphaproteobacteria</taxon>
        <taxon>Hyphomicrobiales</taxon>
        <taxon>Aurantimonadaceae</taxon>
        <taxon>Jiella</taxon>
    </lineage>
</organism>
<dbReference type="Gene3D" id="3.40.50.2000">
    <property type="entry name" value="Glycogen Phosphorylase B"/>
    <property type="match status" value="2"/>
</dbReference>
<dbReference type="RefSeq" id="WP_163462553.1">
    <property type="nucleotide sequence ID" value="NZ_JAAAMG010000005.1"/>
</dbReference>
<sequence>MIGGRVTIMLERPEVAADGGERHKAAGRGLREVGAATPRQAGGAEGRSVLVAAYACNPLRGSEEAVGWNWVQSIAAMHRATVITAEFHRKDIEAACDPNDNPRFVFVPHRAWHYSPTPLWKRIEGSITKPVMNLAYAGWQRDALTVAKDLLAREDFDLVHQLTYVGFRFPGHLWRLGLPFVWGPIGGLENTPWRLLSAMRRGGIVYYGGRNLINSAQRRWLQSPRRAARAAGPGLIAATGSIAAELRALYGTEATVISEVVAPVQLSPASPPRRQAGEPLKIVWSGLHLPGKALNLLLDALAPIAGRANFELHVLGDGPLRAAWTRRAEELGLSGRCVWHGMVPRTEALRIMGEGHVLAISSLKDLTSTVLLEGLALGLPVVCPDHCGFSEVVTPACGIKVSPRTIEALVSGLGAAVMELEADETKRFAMAEAALGRAADYSLARNRQRLAAIYERVLAEAAQKTRTAA</sequence>
<proteinExistence type="inferred from homology"/>
<dbReference type="Proteomes" id="UP000469011">
    <property type="component" value="Unassembled WGS sequence"/>
</dbReference>
<dbReference type="CDD" id="cd03801">
    <property type="entry name" value="GT4_PimA-like"/>
    <property type="match status" value="1"/>
</dbReference>